<organism evidence="1 2">
    <name type="scientific">Pristionchus fissidentatus</name>
    <dbReference type="NCBI Taxonomy" id="1538716"/>
    <lineage>
        <taxon>Eukaryota</taxon>
        <taxon>Metazoa</taxon>
        <taxon>Ecdysozoa</taxon>
        <taxon>Nematoda</taxon>
        <taxon>Chromadorea</taxon>
        <taxon>Rhabditida</taxon>
        <taxon>Rhabditina</taxon>
        <taxon>Diplogasteromorpha</taxon>
        <taxon>Diplogasteroidea</taxon>
        <taxon>Neodiplogasteridae</taxon>
        <taxon>Pristionchus</taxon>
    </lineage>
</organism>
<proteinExistence type="predicted"/>
<dbReference type="Proteomes" id="UP001432322">
    <property type="component" value="Unassembled WGS sequence"/>
</dbReference>
<accession>A0AAV5V265</accession>
<feature type="non-terminal residue" evidence="1">
    <location>
        <position position="66"/>
    </location>
</feature>
<dbReference type="AlphaFoldDB" id="A0AAV5V265"/>
<dbReference type="EMBL" id="BTSY01000001">
    <property type="protein sequence ID" value="GMT12503.1"/>
    <property type="molecule type" value="Genomic_DNA"/>
</dbReference>
<protein>
    <submittedName>
        <fullName evidence="1">Uncharacterized protein</fullName>
    </submittedName>
</protein>
<gene>
    <name evidence="1" type="ORF">PFISCL1PPCAC_3800</name>
</gene>
<sequence>DQEKCENCAESQGDVPIHFIDSPCHQTVMEVVDTFPLRQIYCSCQRQHDREAHLHVQHMAALVDVV</sequence>
<feature type="non-terminal residue" evidence="1">
    <location>
        <position position="1"/>
    </location>
</feature>
<evidence type="ECO:0000313" key="1">
    <source>
        <dbReference type="EMBL" id="GMT12503.1"/>
    </source>
</evidence>
<keyword evidence="2" id="KW-1185">Reference proteome</keyword>
<comment type="caution">
    <text evidence="1">The sequence shown here is derived from an EMBL/GenBank/DDBJ whole genome shotgun (WGS) entry which is preliminary data.</text>
</comment>
<evidence type="ECO:0000313" key="2">
    <source>
        <dbReference type="Proteomes" id="UP001432322"/>
    </source>
</evidence>
<name>A0AAV5V265_9BILA</name>
<reference evidence="1" key="1">
    <citation type="submission" date="2023-10" db="EMBL/GenBank/DDBJ databases">
        <title>Genome assembly of Pristionchus species.</title>
        <authorList>
            <person name="Yoshida K."/>
            <person name="Sommer R.J."/>
        </authorList>
    </citation>
    <scope>NUCLEOTIDE SEQUENCE</scope>
    <source>
        <strain evidence="1">RS5133</strain>
    </source>
</reference>